<dbReference type="SMART" id="SM00382">
    <property type="entry name" value="AAA"/>
    <property type="match status" value="1"/>
</dbReference>
<dbReference type="NCBIfam" id="NF010167">
    <property type="entry name" value="PRK13648.1"/>
    <property type="match status" value="1"/>
</dbReference>
<dbReference type="CDD" id="cd03225">
    <property type="entry name" value="ABC_cobalt_CbiO_domain1"/>
    <property type="match status" value="1"/>
</dbReference>
<dbReference type="Gene3D" id="3.40.50.300">
    <property type="entry name" value="P-loop containing nucleotide triphosphate hydrolases"/>
    <property type="match status" value="1"/>
</dbReference>
<dbReference type="PANTHER" id="PTHR43553">
    <property type="entry name" value="HEAVY METAL TRANSPORTER"/>
    <property type="match status" value="1"/>
</dbReference>
<dbReference type="OrthoDB" id="9784332at2"/>
<keyword evidence="11" id="KW-1185">Reference proteome</keyword>
<gene>
    <name evidence="10" type="ORF">SAMN04487834_100847</name>
</gene>
<dbReference type="PROSITE" id="PS00211">
    <property type="entry name" value="ABC_TRANSPORTER_1"/>
    <property type="match status" value="1"/>
</dbReference>
<dbReference type="eggNOG" id="COG1122">
    <property type="taxonomic scope" value="Bacteria"/>
</dbReference>
<dbReference type="EMBL" id="FNYK01000008">
    <property type="protein sequence ID" value="SEI53692.1"/>
    <property type="molecule type" value="Genomic_DNA"/>
</dbReference>
<proteinExistence type="inferred from homology"/>
<dbReference type="GO" id="GO:0016887">
    <property type="term" value="F:ATP hydrolysis activity"/>
    <property type="evidence" value="ECO:0007669"/>
    <property type="project" value="InterPro"/>
</dbReference>
<keyword evidence="8" id="KW-0472">Membrane</keyword>
<dbReference type="InterPro" id="IPR027417">
    <property type="entry name" value="P-loop_NTPase"/>
</dbReference>
<evidence type="ECO:0000256" key="7">
    <source>
        <dbReference type="ARBA" id="ARBA00022967"/>
    </source>
</evidence>
<organism evidence="10 11">
    <name type="scientific">Sharpea azabuensis</name>
    <dbReference type="NCBI Taxonomy" id="322505"/>
    <lineage>
        <taxon>Bacteria</taxon>
        <taxon>Bacillati</taxon>
        <taxon>Bacillota</taxon>
        <taxon>Erysipelotrichia</taxon>
        <taxon>Erysipelotrichales</taxon>
        <taxon>Coprobacillaceae</taxon>
        <taxon>Sharpea</taxon>
    </lineage>
</organism>
<dbReference type="GeneID" id="54120417"/>
<dbReference type="InterPro" id="IPR003593">
    <property type="entry name" value="AAA+_ATPase"/>
</dbReference>
<accession>A0A1H6RR96</accession>
<evidence type="ECO:0000256" key="2">
    <source>
        <dbReference type="ARBA" id="ARBA00005417"/>
    </source>
</evidence>
<keyword evidence="5" id="KW-0547">Nucleotide-binding</keyword>
<dbReference type="GO" id="GO:0043190">
    <property type="term" value="C:ATP-binding cassette (ABC) transporter complex"/>
    <property type="evidence" value="ECO:0007669"/>
    <property type="project" value="TreeGrafter"/>
</dbReference>
<dbReference type="InterPro" id="IPR050095">
    <property type="entry name" value="ECF_ABC_transporter_ATP-bd"/>
</dbReference>
<dbReference type="SUPFAM" id="SSF52540">
    <property type="entry name" value="P-loop containing nucleoside triphosphate hydrolases"/>
    <property type="match status" value="1"/>
</dbReference>
<protein>
    <submittedName>
        <fullName evidence="10">Energy-coupling factor transport system ATP-binding protein</fullName>
    </submittedName>
</protein>
<evidence type="ECO:0000256" key="5">
    <source>
        <dbReference type="ARBA" id="ARBA00022741"/>
    </source>
</evidence>
<evidence type="ECO:0000313" key="10">
    <source>
        <dbReference type="EMBL" id="SEI53692.1"/>
    </source>
</evidence>
<evidence type="ECO:0000256" key="1">
    <source>
        <dbReference type="ARBA" id="ARBA00004202"/>
    </source>
</evidence>
<comment type="similarity">
    <text evidence="2">Belongs to the ABC transporter superfamily.</text>
</comment>
<evidence type="ECO:0000256" key="3">
    <source>
        <dbReference type="ARBA" id="ARBA00022448"/>
    </source>
</evidence>
<dbReference type="PANTHER" id="PTHR43553:SF24">
    <property type="entry name" value="ENERGY-COUPLING FACTOR TRANSPORTER ATP-BINDING PROTEIN ECFA1"/>
    <property type="match status" value="1"/>
</dbReference>
<keyword evidence="3" id="KW-0813">Transport</keyword>
<dbReference type="GO" id="GO:0005524">
    <property type="term" value="F:ATP binding"/>
    <property type="evidence" value="ECO:0007669"/>
    <property type="project" value="UniProtKB-KW"/>
</dbReference>
<dbReference type="InterPro" id="IPR017871">
    <property type="entry name" value="ABC_transporter-like_CS"/>
</dbReference>
<sequence>MENMIEVKHLSFEYEAGAKTIEDISFTIPKGSYTTILGHNGSGKSTIAKLLIGLLEGEGEIIVDHIPLTIDTLYDVRSKVGIVFQNPDNQFIGSTVRDDIAFGLENLCVDPNKMEGIIEEYARKVNMYEFLDHEPTKLSGGQKQRVAIAGILAMSPSIIILDEATSMLDPLGKREINELVHSLNKEKGMTILSITHDIEEAAISDQVILMGDGHIIQTGTPDQVLKEVKTLESLALDVPFAYKITSALKKKGFPIEETIDQKGLVETLWQLHSKK</sequence>
<name>A0A1H6RR96_9FIRM</name>
<evidence type="ECO:0000256" key="4">
    <source>
        <dbReference type="ARBA" id="ARBA00022475"/>
    </source>
</evidence>
<evidence type="ECO:0000256" key="6">
    <source>
        <dbReference type="ARBA" id="ARBA00022840"/>
    </source>
</evidence>
<dbReference type="InterPro" id="IPR003439">
    <property type="entry name" value="ABC_transporter-like_ATP-bd"/>
</dbReference>
<keyword evidence="7" id="KW-1278">Translocase</keyword>
<dbReference type="RefSeq" id="WP_033163022.1">
    <property type="nucleotide sequence ID" value="NZ_FNYK01000008.1"/>
</dbReference>
<dbReference type="STRING" id="322505.SAMN04487836_11510"/>
<keyword evidence="6 10" id="KW-0067">ATP-binding</keyword>
<evidence type="ECO:0000313" key="11">
    <source>
        <dbReference type="Proteomes" id="UP000183028"/>
    </source>
</evidence>
<feature type="domain" description="ABC transporter" evidence="9">
    <location>
        <begin position="5"/>
        <end position="237"/>
    </location>
</feature>
<evidence type="ECO:0000256" key="8">
    <source>
        <dbReference type="ARBA" id="ARBA00023136"/>
    </source>
</evidence>
<dbReference type="InterPro" id="IPR030947">
    <property type="entry name" value="EcfA_1"/>
</dbReference>
<dbReference type="PROSITE" id="PS50893">
    <property type="entry name" value="ABC_TRANSPORTER_2"/>
    <property type="match status" value="1"/>
</dbReference>
<dbReference type="InterPro" id="IPR015856">
    <property type="entry name" value="ABC_transpr_CbiO/EcfA_su"/>
</dbReference>
<keyword evidence="4" id="KW-1003">Cell membrane</keyword>
<dbReference type="AlphaFoldDB" id="A0A1H6RR96"/>
<reference evidence="11" key="1">
    <citation type="submission" date="2016-10" db="EMBL/GenBank/DDBJ databases">
        <authorList>
            <person name="Varghese N."/>
        </authorList>
    </citation>
    <scope>NUCLEOTIDE SEQUENCE [LARGE SCALE GENOMIC DNA]</scope>
    <source>
        <strain evidence="11">DSM 20406</strain>
    </source>
</reference>
<evidence type="ECO:0000259" key="9">
    <source>
        <dbReference type="PROSITE" id="PS50893"/>
    </source>
</evidence>
<dbReference type="GO" id="GO:0042626">
    <property type="term" value="F:ATPase-coupled transmembrane transporter activity"/>
    <property type="evidence" value="ECO:0007669"/>
    <property type="project" value="TreeGrafter"/>
</dbReference>
<dbReference type="FunFam" id="3.40.50.300:FF:000224">
    <property type="entry name" value="Energy-coupling factor transporter ATP-binding protein EcfA"/>
    <property type="match status" value="1"/>
</dbReference>
<dbReference type="NCBIfam" id="TIGR04520">
    <property type="entry name" value="ECF_ATPase_1"/>
    <property type="match status" value="1"/>
</dbReference>
<dbReference type="Pfam" id="PF00005">
    <property type="entry name" value="ABC_tran"/>
    <property type="match status" value="1"/>
</dbReference>
<dbReference type="Proteomes" id="UP000183028">
    <property type="component" value="Unassembled WGS sequence"/>
</dbReference>
<comment type="subcellular location">
    <subcellularLocation>
        <location evidence="1">Cell membrane</location>
        <topology evidence="1">Peripheral membrane protein</topology>
    </subcellularLocation>
</comment>